<dbReference type="EMBL" id="JAATIQ010000558">
    <property type="protein sequence ID" value="KAF4351379.1"/>
    <property type="molecule type" value="Genomic_DNA"/>
</dbReference>
<organism evidence="10 11">
    <name type="scientific">Cannabis sativa</name>
    <name type="common">Hemp</name>
    <name type="synonym">Marijuana</name>
    <dbReference type="NCBI Taxonomy" id="3483"/>
    <lineage>
        <taxon>Eukaryota</taxon>
        <taxon>Viridiplantae</taxon>
        <taxon>Streptophyta</taxon>
        <taxon>Embryophyta</taxon>
        <taxon>Tracheophyta</taxon>
        <taxon>Spermatophyta</taxon>
        <taxon>Magnoliopsida</taxon>
        <taxon>eudicotyledons</taxon>
        <taxon>Gunneridae</taxon>
        <taxon>Pentapetalae</taxon>
        <taxon>rosids</taxon>
        <taxon>fabids</taxon>
        <taxon>Rosales</taxon>
        <taxon>Cannabaceae</taxon>
        <taxon>Cannabis</taxon>
    </lineage>
</organism>
<keyword evidence="5 8" id="KW-1133">Transmembrane helix</keyword>
<dbReference type="Gene3D" id="3.80.10.10">
    <property type="entry name" value="Ribonuclease Inhibitor"/>
    <property type="match status" value="2"/>
</dbReference>
<feature type="domain" description="Protein kinase" evidence="9">
    <location>
        <begin position="315"/>
        <end position="605"/>
    </location>
</feature>
<evidence type="ECO:0000256" key="1">
    <source>
        <dbReference type="ARBA" id="ARBA00004370"/>
    </source>
</evidence>
<gene>
    <name evidence="10" type="ORF">G4B88_028218</name>
</gene>
<dbReference type="Gene3D" id="1.10.510.10">
    <property type="entry name" value="Transferase(Phosphotransferase) domain 1"/>
    <property type="match status" value="1"/>
</dbReference>
<evidence type="ECO:0000313" key="11">
    <source>
        <dbReference type="Proteomes" id="UP000583929"/>
    </source>
</evidence>
<dbReference type="InterPro" id="IPR000719">
    <property type="entry name" value="Prot_kinase_dom"/>
</dbReference>
<dbReference type="GO" id="GO:0004672">
    <property type="term" value="F:protein kinase activity"/>
    <property type="evidence" value="ECO:0007669"/>
    <property type="project" value="InterPro"/>
</dbReference>
<keyword evidence="6 8" id="KW-0472">Membrane</keyword>
<dbReference type="PANTHER" id="PTHR48007">
    <property type="entry name" value="LEUCINE-RICH REPEAT RECEPTOR-LIKE PROTEIN KINASE PXC1"/>
    <property type="match status" value="1"/>
</dbReference>
<feature type="transmembrane region" description="Helical" evidence="8">
    <location>
        <begin position="246"/>
        <end position="271"/>
    </location>
</feature>
<dbReference type="Proteomes" id="UP000583929">
    <property type="component" value="Unassembled WGS sequence"/>
</dbReference>
<evidence type="ECO:0000259" key="9">
    <source>
        <dbReference type="PROSITE" id="PS50011"/>
    </source>
</evidence>
<dbReference type="Pfam" id="PF07714">
    <property type="entry name" value="PK_Tyr_Ser-Thr"/>
    <property type="match status" value="1"/>
</dbReference>
<dbReference type="InterPro" id="IPR011009">
    <property type="entry name" value="Kinase-like_dom_sf"/>
</dbReference>
<dbReference type="InterPro" id="IPR046959">
    <property type="entry name" value="PRK1-6/SRF4-like"/>
</dbReference>
<evidence type="ECO:0000313" key="10">
    <source>
        <dbReference type="EMBL" id="KAF4351379.1"/>
    </source>
</evidence>
<dbReference type="InterPro" id="IPR001245">
    <property type="entry name" value="Ser-Thr/Tyr_kinase_cat_dom"/>
</dbReference>
<dbReference type="PANTHER" id="PTHR48007:SF53">
    <property type="entry name" value="OS01G0711200 PROTEIN"/>
    <property type="match status" value="1"/>
</dbReference>
<dbReference type="GO" id="GO:0016020">
    <property type="term" value="C:membrane"/>
    <property type="evidence" value="ECO:0007669"/>
    <property type="project" value="UniProtKB-SubCell"/>
</dbReference>
<evidence type="ECO:0000256" key="3">
    <source>
        <dbReference type="ARBA" id="ARBA00022692"/>
    </source>
</evidence>
<keyword evidence="7" id="KW-0175">Coiled coil</keyword>
<feature type="coiled-coil region" evidence="7">
    <location>
        <begin position="521"/>
        <end position="549"/>
    </location>
</feature>
<evidence type="ECO:0000256" key="8">
    <source>
        <dbReference type="SAM" id="Phobius"/>
    </source>
</evidence>
<dbReference type="SUPFAM" id="SSF52058">
    <property type="entry name" value="L domain-like"/>
    <property type="match status" value="1"/>
</dbReference>
<reference evidence="10 11" key="1">
    <citation type="journal article" date="2020" name="bioRxiv">
        <title>Sequence and annotation of 42 cannabis genomes reveals extensive copy number variation in cannabinoid synthesis and pathogen resistance genes.</title>
        <authorList>
            <person name="Mckernan K.J."/>
            <person name="Helbert Y."/>
            <person name="Kane L.T."/>
            <person name="Ebling H."/>
            <person name="Zhang L."/>
            <person name="Liu B."/>
            <person name="Eaton Z."/>
            <person name="Mclaughlin S."/>
            <person name="Kingan S."/>
            <person name="Baybayan P."/>
            <person name="Concepcion G."/>
            <person name="Jordan M."/>
            <person name="Riva A."/>
            <person name="Barbazuk W."/>
            <person name="Harkins T."/>
        </authorList>
    </citation>
    <scope>NUCLEOTIDE SEQUENCE [LARGE SCALE GENOMIC DNA]</scope>
    <source>
        <strain evidence="11">cv. Jamaican Lion 4</strain>
        <tissue evidence="10">Leaf</tissue>
    </source>
</reference>
<dbReference type="SUPFAM" id="SSF56112">
    <property type="entry name" value="Protein kinase-like (PK-like)"/>
    <property type="match status" value="1"/>
</dbReference>
<dbReference type="Gene3D" id="3.30.200.20">
    <property type="entry name" value="Phosphorylase Kinase, domain 1"/>
    <property type="match status" value="1"/>
</dbReference>
<keyword evidence="3 8" id="KW-0812">Transmembrane</keyword>
<dbReference type="PROSITE" id="PS50011">
    <property type="entry name" value="PROTEIN_KINASE_DOM"/>
    <property type="match status" value="1"/>
</dbReference>
<protein>
    <recommendedName>
        <fullName evidence="9">Protein kinase domain-containing protein</fullName>
    </recommendedName>
</protein>
<evidence type="ECO:0000256" key="5">
    <source>
        <dbReference type="ARBA" id="ARBA00022989"/>
    </source>
</evidence>
<name>A0A7J6E108_CANSA</name>
<evidence type="ECO:0000256" key="2">
    <source>
        <dbReference type="ARBA" id="ARBA00022614"/>
    </source>
</evidence>
<dbReference type="AlphaFoldDB" id="A0A7J6E108"/>
<dbReference type="InterPro" id="IPR001611">
    <property type="entry name" value="Leu-rich_rpt"/>
</dbReference>
<dbReference type="Pfam" id="PF08263">
    <property type="entry name" value="LRRNT_2"/>
    <property type="match status" value="1"/>
</dbReference>
<dbReference type="InterPro" id="IPR032675">
    <property type="entry name" value="LRR_dom_sf"/>
</dbReference>
<evidence type="ECO:0000256" key="6">
    <source>
        <dbReference type="ARBA" id="ARBA00023136"/>
    </source>
</evidence>
<accession>A0A7J6E108</accession>
<keyword evidence="11" id="KW-1185">Reference proteome</keyword>
<evidence type="ECO:0000256" key="4">
    <source>
        <dbReference type="ARBA" id="ARBA00022737"/>
    </source>
</evidence>
<keyword evidence="4" id="KW-0677">Repeat</keyword>
<dbReference type="GO" id="GO:0005524">
    <property type="term" value="F:ATP binding"/>
    <property type="evidence" value="ECO:0007669"/>
    <property type="project" value="InterPro"/>
</dbReference>
<comment type="caution">
    <text evidence="10">The sequence shown here is derived from an EMBL/GenBank/DDBJ whole genome shotgun (WGS) entry which is preliminary data.</text>
</comment>
<sequence length="632" mass="69673">MLTNRVTITAFILTQFISISFSSDITALLSFKASSDRSNSLSSWVNSSDPCSDHWLGVTCDSNSGRVTRLVLENLQLIGSTRSLGELTELRLLSLKQNLLTSSNLNLSSWPNLKHLYLSHNRFAGKFPAGISTLRRLRRIDLSHNEFRGKIPFNELNRLTHLLTLRLEFNSFDSELAAAAGAGDTHSFPSTVSDFNVSNNNLSGEIPIWLSHFPASSFAGNSLLCGHPLSSQCPKNDPTAQNQSHILLITIITVASVAILGVIAFVLINTWRKKRVTCQSREHSYNGGGGSSGGPVLVTFEGCSKGIGGVEDLLRASAVMLGKGSVGTTYRVAVDGGDRAAEVVVKRVRKGCCGGGSGSGGGGKEVDWWLRQVLGNLRHSNIVSLRAYCYSNSEDLLLLVYDFLPNGTLHSLLHGNRGPGRTPLGWSTRLKIASDSSKAIAFLHNNNNKYADINLFHGHITSTNIILDRSSNACITDVCLHQLLRLQPPHNAYAAPELTTTTSPSKYTQKCDVYSFGVVLIEILSGKIVEKEEDEEEDEEENIVMIIKKINDMNFMEVLDYELFVFKDVMEEEIIGLMEIARLCLAPLPKDRPDMNVVYRMIEDIRKKRVDKNTSRDHETTSIMDELILKTT</sequence>
<proteinExistence type="predicted"/>
<comment type="subcellular location">
    <subcellularLocation>
        <location evidence="1">Membrane</location>
    </subcellularLocation>
</comment>
<dbReference type="Pfam" id="PF00560">
    <property type="entry name" value="LRR_1"/>
    <property type="match status" value="2"/>
</dbReference>
<keyword evidence="2" id="KW-0433">Leucine-rich repeat</keyword>
<dbReference type="InterPro" id="IPR013210">
    <property type="entry name" value="LRR_N_plant-typ"/>
</dbReference>
<evidence type="ECO:0000256" key="7">
    <source>
        <dbReference type="SAM" id="Coils"/>
    </source>
</evidence>